<evidence type="ECO:0000259" key="1">
    <source>
        <dbReference type="SMART" id="SM00382"/>
    </source>
</evidence>
<organism evidence="2">
    <name type="scientific">uncultured spirochete</name>
    <dbReference type="NCBI Taxonomy" id="156406"/>
    <lineage>
        <taxon>Bacteria</taxon>
        <taxon>Pseudomonadati</taxon>
        <taxon>Spirochaetota</taxon>
        <taxon>Spirochaetia</taxon>
        <taxon>Spirochaetales</taxon>
        <taxon>environmental samples</taxon>
    </lineage>
</organism>
<dbReference type="EMBL" id="FWDM01000038">
    <property type="protein sequence ID" value="SLM15642.1"/>
    <property type="molecule type" value="Genomic_DNA"/>
</dbReference>
<dbReference type="Pfam" id="PF13635">
    <property type="entry name" value="DUF4143"/>
    <property type="match status" value="1"/>
</dbReference>
<protein>
    <submittedName>
        <fullName evidence="2">AAA ATPase</fullName>
    </submittedName>
</protein>
<name>A0A3P3XLS4_9SPIR</name>
<dbReference type="InterPro" id="IPR003593">
    <property type="entry name" value="AAA+_ATPase"/>
</dbReference>
<evidence type="ECO:0000313" key="2">
    <source>
        <dbReference type="EMBL" id="SLM15642.1"/>
    </source>
</evidence>
<dbReference type="InterPro" id="IPR041682">
    <property type="entry name" value="AAA_14"/>
</dbReference>
<accession>A0A3P3XLS4</accession>
<dbReference type="SUPFAM" id="SSF52540">
    <property type="entry name" value="P-loop containing nucleoside triphosphate hydrolases"/>
    <property type="match status" value="1"/>
</dbReference>
<dbReference type="AlphaFoldDB" id="A0A3P3XLS4"/>
<dbReference type="Pfam" id="PF13173">
    <property type="entry name" value="AAA_14"/>
    <property type="match status" value="1"/>
</dbReference>
<reference evidence="2" key="1">
    <citation type="submission" date="2017-02" db="EMBL/GenBank/DDBJ databases">
        <authorList>
            <person name="Regsiter A."/>
            <person name="William W."/>
        </authorList>
    </citation>
    <scope>NUCLEOTIDE SEQUENCE</scope>
    <source>
        <strain evidence="2">Bib</strain>
    </source>
</reference>
<dbReference type="PANTHER" id="PTHR43566">
    <property type="entry name" value="CONSERVED PROTEIN"/>
    <property type="match status" value="1"/>
</dbReference>
<dbReference type="PANTHER" id="PTHR43566:SF1">
    <property type="entry name" value="AAA+ ATPASE DOMAIN-CONTAINING PROTEIN"/>
    <property type="match status" value="1"/>
</dbReference>
<proteinExistence type="predicted"/>
<gene>
    <name evidence="2" type="ORF">SPIROBIBN47_60008</name>
</gene>
<dbReference type="Gene3D" id="3.40.50.300">
    <property type="entry name" value="P-loop containing nucleotide triphosphate hydrolases"/>
    <property type="match status" value="1"/>
</dbReference>
<feature type="domain" description="AAA+ ATPase" evidence="1">
    <location>
        <begin position="22"/>
        <end position="144"/>
    </location>
</feature>
<dbReference type="InterPro" id="IPR027417">
    <property type="entry name" value="P-loop_NTPase"/>
</dbReference>
<dbReference type="SMART" id="SM00382">
    <property type="entry name" value="AAA"/>
    <property type="match status" value="1"/>
</dbReference>
<dbReference type="InterPro" id="IPR025420">
    <property type="entry name" value="DUF4143"/>
</dbReference>
<sequence length="383" mass="44559">MAAYNKYMFKREYEPLDQYLSPNKVLVIYGPRRVGKTTLLQNYLKQTPLKYKLDSGDNIRTQQILSSQDFAQILSYVEGYELLAIDEAQNIPNIGMGLKIIVDQIPGIKVIVTGSSSFELTGQIGEPLTGRKTTLNLYAMAQSELLSVYNRFELREKLEDFLIFGTYPEVLQAPNQRTRIDILTEIANAYLLKDILALDRIKNSRTLLDLLKLLAFQIGSEVALTELATQLSVDVKTVKRYLDLLEKAFVIHRLNGFSRNLRQEVTNKSKYYFLDNGIRNAVIAQFNSLDQRNDQGQLWENFMLVERLKYRTYYSLYANMYFWRNYRQQEIDLIEEHSGNLFGYEFKWSHNKAVRPPATWTENYPDATFTVIHPANYLEFILP</sequence>